<evidence type="ECO:0000313" key="3">
    <source>
        <dbReference type="Proteomes" id="UP001139006"/>
    </source>
</evidence>
<dbReference type="EMBL" id="JAIULA010000020">
    <property type="protein sequence ID" value="MCP0887568.1"/>
    <property type="molecule type" value="Genomic_DNA"/>
</dbReference>
<dbReference type="InterPro" id="IPR050491">
    <property type="entry name" value="AmpC-like"/>
</dbReference>
<reference evidence="2 3" key="1">
    <citation type="journal article" date="2023" name="Int. J. Syst. Evol. Microbiol.">
        <title>Ligilactobacillus ubinensis sp. nov., a novel species isolated from the wild ferment of a durian fruit (Durio zibethinus).</title>
        <authorList>
            <person name="Heng Y.C."/>
            <person name="Menon N."/>
            <person name="Chen B."/>
            <person name="Loo B.Z.L."/>
            <person name="Wong G.W.J."/>
            <person name="Lim A.C.H."/>
            <person name="Silvaraju S."/>
            <person name="Kittelmann S."/>
        </authorList>
    </citation>
    <scope>NUCLEOTIDE SEQUENCE [LARGE SCALE GENOMIC DNA]</scope>
    <source>
        <strain evidence="2 3">WILCCON 0076</strain>
    </source>
</reference>
<dbReference type="Proteomes" id="UP001139006">
    <property type="component" value="Unassembled WGS sequence"/>
</dbReference>
<keyword evidence="3" id="KW-1185">Reference proteome</keyword>
<proteinExistence type="predicted"/>
<evidence type="ECO:0000313" key="2">
    <source>
        <dbReference type="EMBL" id="MCP0887568.1"/>
    </source>
</evidence>
<dbReference type="RefSeq" id="WP_253361561.1">
    <property type="nucleotide sequence ID" value="NZ_JAIULA010000020.1"/>
</dbReference>
<evidence type="ECO:0000259" key="1">
    <source>
        <dbReference type="Pfam" id="PF00144"/>
    </source>
</evidence>
<dbReference type="SUPFAM" id="SSF56601">
    <property type="entry name" value="beta-lactamase/transpeptidase-like"/>
    <property type="match status" value="1"/>
</dbReference>
<dbReference type="InterPro" id="IPR001466">
    <property type="entry name" value="Beta-lactam-related"/>
</dbReference>
<dbReference type="InterPro" id="IPR012338">
    <property type="entry name" value="Beta-lactam/transpept-like"/>
</dbReference>
<name>A0A9X2FQW7_9LACO</name>
<dbReference type="AlphaFoldDB" id="A0A9X2FQW7"/>
<sequence>MHISVKIENIIKKIITAHPTSTLSIGVSYRKEISWQTYGNRTCLNEKKLPNYEIGSLTKVFTAFYFIKLFQKKSVTSQTKVNEVISSLPEKNYPTISALLMHRSGYGYLTPLKLNDFIKIIKHKGTRQYNPYESNMCSNCVENILIHKRVTTRHRYVYSNFGYAVLGLIIARLETDSYENCMNLFLKDKLELTETNFGMENLLPGYFQNKNYGNWQWDNCENNVGKAAGGLKSNIIDMLKFSNKLFMEPVFQERPESFSLMGMVREKEGLWLKVGQTGTQLSIMVIDINNSAAAVVLINCLSKHCISLANELLQEVIKE</sequence>
<feature type="domain" description="Beta-lactamase-related" evidence="1">
    <location>
        <begin position="52"/>
        <end position="250"/>
    </location>
</feature>
<organism evidence="2 3">
    <name type="scientific">Ligilactobacillus ubinensis</name>
    <dbReference type="NCBI Taxonomy" id="2876789"/>
    <lineage>
        <taxon>Bacteria</taxon>
        <taxon>Bacillati</taxon>
        <taxon>Bacillota</taxon>
        <taxon>Bacilli</taxon>
        <taxon>Lactobacillales</taxon>
        <taxon>Lactobacillaceae</taxon>
        <taxon>Ligilactobacillus</taxon>
    </lineage>
</organism>
<protein>
    <submittedName>
        <fullName evidence="2">Beta-lactamase family protein</fullName>
    </submittedName>
</protein>
<accession>A0A9X2FQW7</accession>
<dbReference type="Pfam" id="PF00144">
    <property type="entry name" value="Beta-lactamase"/>
    <property type="match status" value="1"/>
</dbReference>
<dbReference type="PANTHER" id="PTHR46825:SF9">
    <property type="entry name" value="BETA-LACTAMASE-RELATED DOMAIN-CONTAINING PROTEIN"/>
    <property type="match status" value="1"/>
</dbReference>
<dbReference type="PANTHER" id="PTHR46825">
    <property type="entry name" value="D-ALANYL-D-ALANINE-CARBOXYPEPTIDASE/ENDOPEPTIDASE AMPH"/>
    <property type="match status" value="1"/>
</dbReference>
<comment type="caution">
    <text evidence="2">The sequence shown here is derived from an EMBL/GenBank/DDBJ whole genome shotgun (WGS) entry which is preliminary data.</text>
</comment>
<dbReference type="Gene3D" id="3.40.710.10">
    <property type="entry name" value="DD-peptidase/beta-lactamase superfamily"/>
    <property type="match status" value="1"/>
</dbReference>
<gene>
    <name evidence="2" type="ORF">LB941_09515</name>
</gene>